<organism evidence="1 2">
    <name type="scientific">Paracoccidioides lutzii (strain ATCC MYA-826 / Pb01)</name>
    <name type="common">Paracoccidioides brasiliensis</name>
    <dbReference type="NCBI Taxonomy" id="502779"/>
    <lineage>
        <taxon>Eukaryota</taxon>
        <taxon>Fungi</taxon>
        <taxon>Dikarya</taxon>
        <taxon>Ascomycota</taxon>
        <taxon>Pezizomycotina</taxon>
        <taxon>Eurotiomycetes</taxon>
        <taxon>Eurotiomycetidae</taxon>
        <taxon>Onygenales</taxon>
        <taxon>Ajellomycetaceae</taxon>
        <taxon>Paracoccidioides</taxon>
    </lineage>
</organism>
<dbReference type="KEGG" id="pbl:PAAG_00308"/>
<dbReference type="HOGENOM" id="CLU_2469692_0_0_1"/>
<reference evidence="1 2" key="1">
    <citation type="journal article" date="2011" name="PLoS Genet.">
        <title>Comparative genomic analysis of human fungal pathogens causing paracoccidioidomycosis.</title>
        <authorList>
            <person name="Desjardins C.A."/>
            <person name="Champion M.D."/>
            <person name="Holder J.W."/>
            <person name="Muszewska A."/>
            <person name="Goldberg J."/>
            <person name="Bailao A.M."/>
            <person name="Brigido M.M."/>
            <person name="Ferreira M.E."/>
            <person name="Garcia A.M."/>
            <person name="Grynberg M."/>
            <person name="Gujja S."/>
            <person name="Heiman D.I."/>
            <person name="Henn M.R."/>
            <person name="Kodira C.D."/>
            <person name="Leon-Narvaez H."/>
            <person name="Longo L.V."/>
            <person name="Ma L.J."/>
            <person name="Malavazi I."/>
            <person name="Matsuo A.L."/>
            <person name="Morais F.V."/>
            <person name="Pereira M."/>
            <person name="Rodriguez-Brito S."/>
            <person name="Sakthikumar S."/>
            <person name="Salem-Izacc S.M."/>
            <person name="Sykes S.M."/>
            <person name="Teixeira M.M."/>
            <person name="Vallejo M.C."/>
            <person name="Walter M.E."/>
            <person name="Yandava C."/>
            <person name="Young S."/>
            <person name="Zeng Q."/>
            <person name="Zucker J."/>
            <person name="Felipe M.S."/>
            <person name="Goldman G.H."/>
            <person name="Haas B.J."/>
            <person name="McEwen J.G."/>
            <person name="Nino-Vega G."/>
            <person name="Puccia R."/>
            <person name="San-Blas G."/>
            <person name="Soares C.M."/>
            <person name="Birren B.W."/>
            <person name="Cuomo C.A."/>
        </authorList>
    </citation>
    <scope>NUCLEOTIDE SEQUENCE [LARGE SCALE GENOMIC DNA]</scope>
    <source>
        <strain evidence="2">ATCC MYA-826 / Pb01</strain>
    </source>
</reference>
<accession>C1GP63</accession>
<name>C1GP63_PARBA</name>
<dbReference type="RefSeq" id="XP_015700310.1">
    <property type="nucleotide sequence ID" value="XM_015843975.1"/>
</dbReference>
<keyword evidence="2" id="KW-1185">Reference proteome</keyword>
<evidence type="ECO:0000313" key="1">
    <source>
        <dbReference type="EMBL" id="EEH35985.2"/>
    </source>
</evidence>
<dbReference type="Proteomes" id="UP000002059">
    <property type="component" value="Partially assembled WGS sequence"/>
</dbReference>
<sequence length="88" mass="9609">MLARAMKEKENDESKTKRLAIQSIYTEPPRNELTSADLSAERPVKAVCVDSVEKGSELFGGLDCWSGQGGCRQEPALNNGTHNPIMDS</sequence>
<dbReference type="GeneID" id="9100854"/>
<gene>
    <name evidence="1" type="ORF">PAAG_00308</name>
</gene>
<protein>
    <submittedName>
        <fullName evidence="1">Uncharacterized protein</fullName>
    </submittedName>
</protein>
<evidence type="ECO:0000313" key="2">
    <source>
        <dbReference type="Proteomes" id="UP000002059"/>
    </source>
</evidence>
<proteinExistence type="predicted"/>
<dbReference type="EMBL" id="KN293992">
    <property type="protein sequence ID" value="EEH35985.2"/>
    <property type="molecule type" value="Genomic_DNA"/>
</dbReference>
<dbReference type="VEuPathDB" id="FungiDB:PAAG_00308"/>
<dbReference type="AlphaFoldDB" id="C1GP63"/>